<dbReference type="GO" id="GO:0005576">
    <property type="term" value="C:extracellular region"/>
    <property type="evidence" value="ECO:0007669"/>
    <property type="project" value="UniProtKB-SubCell"/>
</dbReference>
<dbReference type="InterPro" id="IPR010264">
    <property type="entry name" value="Self-incomp_S1"/>
</dbReference>
<dbReference type="AlphaFoldDB" id="A0A9Q1KB60"/>
<evidence type="ECO:0000256" key="6">
    <source>
        <dbReference type="RuleBase" id="RU367044"/>
    </source>
</evidence>
<keyword evidence="3 6" id="KW-0713">Self-incompatibility</keyword>
<keyword evidence="5 6" id="KW-0732">Signal</keyword>
<evidence type="ECO:0000256" key="2">
    <source>
        <dbReference type="ARBA" id="ARBA00005581"/>
    </source>
</evidence>
<comment type="similarity">
    <text evidence="2 6">Belongs to the plant self-incompatibility (S1) protein family.</text>
</comment>
<accession>A0A9Q1KB60</accession>
<evidence type="ECO:0000256" key="4">
    <source>
        <dbReference type="ARBA" id="ARBA00022525"/>
    </source>
</evidence>
<comment type="subcellular location">
    <subcellularLocation>
        <location evidence="1 6">Secreted</location>
    </subcellularLocation>
</comment>
<dbReference type="Proteomes" id="UP001153076">
    <property type="component" value="Unassembled WGS sequence"/>
</dbReference>
<evidence type="ECO:0000313" key="8">
    <source>
        <dbReference type="Proteomes" id="UP001153076"/>
    </source>
</evidence>
<proteinExistence type="inferred from homology"/>
<evidence type="ECO:0000313" key="7">
    <source>
        <dbReference type="EMBL" id="KAJ8440138.1"/>
    </source>
</evidence>
<comment type="caution">
    <text evidence="7">The sequence shown here is derived from an EMBL/GenBank/DDBJ whole genome shotgun (WGS) entry which is preliminary data.</text>
</comment>
<keyword evidence="4 6" id="KW-0964">Secreted</keyword>
<evidence type="ECO:0000256" key="5">
    <source>
        <dbReference type="ARBA" id="ARBA00022729"/>
    </source>
</evidence>
<feature type="signal peptide" evidence="6">
    <location>
        <begin position="1"/>
        <end position="26"/>
    </location>
</feature>
<name>A0A9Q1KB60_9CARY</name>
<dbReference type="OrthoDB" id="1900999at2759"/>
<keyword evidence="8" id="KW-1185">Reference proteome</keyword>
<evidence type="ECO:0000256" key="3">
    <source>
        <dbReference type="ARBA" id="ARBA00022471"/>
    </source>
</evidence>
<dbReference type="GO" id="GO:0060320">
    <property type="term" value="P:rejection of self pollen"/>
    <property type="evidence" value="ECO:0007669"/>
    <property type="project" value="UniProtKB-KW"/>
</dbReference>
<reference evidence="7" key="1">
    <citation type="submission" date="2022-04" db="EMBL/GenBank/DDBJ databases">
        <title>Carnegiea gigantea Genome sequencing and assembly v2.</title>
        <authorList>
            <person name="Copetti D."/>
            <person name="Sanderson M.J."/>
            <person name="Burquez A."/>
            <person name="Wojciechowski M.F."/>
        </authorList>
    </citation>
    <scope>NUCLEOTIDE SEQUENCE</scope>
    <source>
        <strain evidence="7">SGP5-SGP5p</strain>
        <tissue evidence="7">Aerial part</tissue>
    </source>
</reference>
<gene>
    <name evidence="7" type="ORF">Cgig2_003463</name>
</gene>
<dbReference type="PANTHER" id="PTHR31232">
    <property type="match status" value="1"/>
</dbReference>
<evidence type="ECO:0000256" key="1">
    <source>
        <dbReference type="ARBA" id="ARBA00004613"/>
    </source>
</evidence>
<sequence>MPHASVNMRGHTKQALLLVLFAVIFGTPCDCYKGGISNPQMHVRIFNFLGEGIKLTFHCKSKDDDLNEQVLAHFMDSWEFEFSPNIWGTTLFFCSFRWKNEPTVWFDVYVFSRDIMLCGFICWWEIKSTGPCLVVSEGLRCFPWTAYESSLSSTSMGPYQTSPTPNSLAYYLKEQVLPHFNDSWEFAFRPNVWGTMQFFCSFKWGNEAPKWFDVYDYPRDFLACDCCRWKIKSTGSSLNMSGVLLCFPWNG</sequence>
<feature type="chain" id="PRO_5040538229" description="S-protein homolog" evidence="6">
    <location>
        <begin position="27"/>
        <end position="251"/>
    </location>
</feature>
<organism evidence="7 8">
    <name type="scientific">Carnegiea gigantea</name>
    <dbReference type="NCBI Taxonomy" id="171969"/>
    <lineage>
        <taxon>Eukaryota</taxon>
        <taxon>Viridiplantae</taxon>
        <taxon>Streptophyta</taxon>
        <taxon>Embryophyta</taxon>
        <taxon>Tracheophyta</taxon>
        <taxon>Spermatophyta</taxon>
        <taxon>Magnoliopsida</taxon>
        <taxon>eudicotyledons</taxon>
        <taxon>Gunneridae</taxon>
        <taxon>Pentapetalae</taxon>
        <taxon>Caryophyllales</taxon>
        <taxon>Cactineae</taxon>
        <taxon>Cactaceae</taxon>
        <taxon>Cactoideae</taxon>
        <taxon>Echinocereeae</taxon>
        <taxon>Carnegiea</taxon>
    </lineage>
</organism>
<dbReference type="PANTHER" id="PTHR31232:SF149">
    <property type="entry name" value="S-PROTEIN HOMOLOG"/>
    <property type="match status" value="1"/>
</dbReference>
<dbReference type="EMBL" id="JAKOGI010000197">
    <property type="protein sequence ID" value="KAJ8440138.1"/>
    <property type="molecule type" value="Genomic_DNA"/>
</dbReference>
<dbReference type="Pfam" id="PF05938">
    <property type="entry name" value="Self-incomp_S1"/>
    <property type="match status" value="2"/>
</dbReference>
<protein>
    <recommendedName>
        <fullName evidence="6">S-protein homolog</fullName>
    </recommendedName>
</protein>